<keyword evidence="3" id="KW-1185">Reference proteome</keyword>
<organism evidence="2 3">
    <name type="scientific">Fischerella major NIES-592</name>
    <dbReference type="NCBI Taxonomy" id="210994"/>
    <lineage>
        <taxon>Bacteria</taxon>
        <taxon>Bacillati</taxon>
        <taxon>Cyanobacteriota</taxon>
        <taxon>Cyanophyceae</taxon>
        <taxon>Nostocales</taxon>
        <taxon>Hapalosiphonaceae</taxon>
        <taxon>Fischerella</taxon>
    </lineage>
</organism>
<evidence type="ECO:0000313" key="2">
    <source>
        <dbReference type="EMBL" id="OKH14847.1"/>
    </source>
</evidence>
<name>A0A1U7H1H2_9CYAN</name>
<dbReference type="AlphaFoldDB" id="A0A1U7H1H2"/>
<dbReference type="RefSeq" id="WP_073555443.1">
    <property type="nucleotide sequence ID" value="NZ_MRCA01000003.1"/>
</dbReference>
<protein>
    <submittedName>
        <fullName evidence="2">Uncharacterized protein</fullName>
    </submittedName>
</protein>
<feature type="region of interest" description="Disordered" evidence="1">
    <location>
        <begin position="169"/>
        <end position="199"/>
    </location>
</feature>
<gene>
    <name evidence="2" type="ORF">NIES592_08190</name>
</gene>
<dbReference type="Proteomes" id="UP000186391">
    <property type="component" value="Unassembled WGS sequence"/>
</dbReference>
<evidence type="ECO:0000313" key="3">
    <source>
        <dbReference type="Proteomes" id="UP000186391"/>
    </source>
</evidence>
<reference evidence="2 3" key="1">
    <citation type="submission" date="2016-11" db="EMBL/GenBank/DDBJ databases">
        <title>Draft Genome Sequences of Nine Cyanobacterial Strains from Diverse Habitats.</title>
        <authorList>
            <person name="Zhu T."/>
            <person name="Hou S."/>
            <person name="Lu X."/>
            <person name="Hess W.R."/>
        </authorList>
    </citation>
    <scope>NUCLEOTIDE SEQUENCE [LARGE SCALE GENOMIC DNA]</scope>
    <source>
        <strain evidence="2 3">NIES-592</strain>
    </source>
</reference>
<dbReference type="EMBL" id="MRCA01000003">
    <property type="protein sequence ID" value="OKH14847.1"/>
    <property type="molecule type" value="Genomic_DNA"/>
</dbReference>
<comment type="caution">
    <text evidence="2">The sequence shown here is derived from an EMBL/GenBank/DDBJ whole genome shotgun (WGS) entry which is preliminary data.</text>
</comment>
<evidence type="ECO:0000256" key="1">
    <source>
        <dbReference type="SAM" id="MobiDB-lite"/>
    </source>
</evidence>
<sequence length="199" mass="22621">MTNEESLYGRRLTGKWREAFTDAQNYDYETIIRESFYVAHGRVISQIEGAGKFGKEAKTLLQACEVLVEQGELTQEFVEELKLRLLGLDLEGMLRAFQSTLVLADGAMRLSKMGDIRRQLDICKAFIVAVLKNSSDRIARELALSCIQQLKLDADLPLEQLQALIDEAQETDIEESDETQETEEQENQDVLEGDLWENS</sequence>
<accession>A0A1U7H1H2</accession>
<proteinExistence type="predicted"/>